<gene>
    <name evidence="12" type="ORF">UFOPK1493_03354</name>
</gene>
<comment type="similarity">
    <text evidence="2">Belongs to the RNA methyltransferase RsmE family.</text>
</comment>
<dbReference type="InterPro" id="IPR029028">
    <property type="entry name" value="Alpha/beta_knot_MTases"/>
</dbReference>
<evidence type="ECO:0000256" key="4">
    <source>
        <dbReference type="ARBA" id="ARBA00022490"/>
    </source>
</evidence>
<dbReference type="CDD" id="cd18084">
    <property type="entry name" value="RsmE-like"/>
    <property type="match status" value="1"/>
</dbReference>
<dbReference type="NCBIfam" id="TIGR00046">
    <property type="entry name" value="RsmE family RNA methyltransferase"/>
    <property type="match status" value="1"/>
</dbReference>
<evidence type="ECO:0000256" key="10">
    <source>
        <dbReference type="ARBA" id="ARBA00047944"/>
    </source>
</evidence>
<name>A0A6J6F8Y2_9ZZZZ</name>
<dbReference type="AlphaFoldDB" id="A0A6J6F8Y2"/>
<keyword evidence="4" id="KW-0963">Cytoplasm</keyword>
<evidence type="ECO:0000259" key="11">
    <source>
        <dbReference type="Pfam" id="PF04452"/>
    </source>
</evidence>
<dbReference type="GO" id="GO:0005737">
    <property type="term" value="C:cytoplasm"/>
    <property type="evidence" value="ECO:0007669"/>
    <property type="project" value="UniProtKB-SubCell"/>
</dbReference>
<dbReference type="PIRSF" id="PIRSF015601">
    <property type="entry name" value="MTase_slr0722"/>
    <property type="match status" value="1"/>
</dbReference>
<reference evidence="12" key="1">
    <citation type="submission" date="2020-05" db="EMBL/GenBank/DDBJ databases">
        <authorList>
            <person name="Chiriac C."/>
            <person name="Salcher M."/>
            <person name="Ghai R."/>
            <person name="Kavagutti S V."/>
        </authorList>
    </citation>
    <scope>NUCLEOTIDE SEQUENCE</scope>
</reference>
<evidence type="ECO:0000313" key="12">
    <source>
        <dbReference type="EMBL" id="CAB4585180.1"/>
    </source>
</evidence>
<dbReference type="GO" id="GO:0070042">
    <property type="term" value="F:rRNA (uridine-N3-)-methyltransferase activity"/>
    <property type="evidence" value="ECO:0007669"/>
    <property type="project" value="TreeGrafter"/>
</dbReference>
<dbReference type="Pfam" id="PF04452">
    <property type="entry name" value="Methyltrans_RNA"/>
    <property type="match status" value="1"/>
</dbReference>
<sequence>MNPLLRNSDAHVFVERLESPQLVPEDEHHLDRALRLEETDPITVSDGHGRWATATWSRRRGLELTSQIFSDRERPTLTIGCAIPKGERPELLVQKLTELGIDRISLFETARSVVRWDDERRSNRAERLKRVAREAAMQSRRTFLPRIEFTTFDRMIQRNGMALAEPGGRDPIDEAVTGILVGPEGGFDREELDVALPKISLSRHILRVETAAIVAAAMLVSHHG</sequence>
<evidence type="ECO:0000256" key="7">
    <source>
        <dbReference type="ARBA" id="ARBA00022679"/>
    </source>
</evidence>
<evidence type="ECO:0000256" key="6">
    <source>
        <dbReference type="ARBA" id="ARBA00022603"/>
    </source>
</evidence>
<dbReference type="EC" id="2.1.1.193" evidence="3"/>
<organism evidence="12">
    <name type="scientific">freshwater metagenome</name>
    <dbReference type="NCBI Taxonomy" id="449393"/>
    <lineage>
        <taxon>unclassified sequences</taxon>
        <taxon>metagenomes</taxon>
        <taxon>ecological metagenomes</taxon>
    </lineage>
</organism>
<evidence type="ECO:0000256" key="5">
    <source>
        <dbReference type="ARBA" id="ARBA00022552"/>
    </source>
</evidence>
<keyword evidence="8" id="KW-0949">S-adenosyl-L-methionine</keyword>
<feature type="domain" description="Ribosomal RNA small subunit methyltransferase E methyltransferase" evidence="11">
    <location>
        <begin position="74"/>
        <end position="219"/>
    </location>
</feature>
<proteinExistence type="inferred from homology"/>
<dbReference type="Gene3D" id="3.40.1280.10">
    <property type="match status" value="1"/>
</dbReference>
<accession>A0A6J6F8Y2</accession>
<dbReference type="PANTHER" id="PTHR30027">
    <property type="entry name" value="RIBOSOMAL RNA SMALL SUBUNIT METHYLTRANSFERASE E"/>
    <property type="match status" value="1"/>
</dbReference>
<dbReference type="EMBL" id="CAEZSR010000181">
    <property type="protein sequence ID" value="CAB4585180.1"/>
    <property type="molecule type" value="Genomic_DNA"/>
</dbReference>
<comment type="catalytic activity">
    <reaction evidence="10">
        <text>uridine(1498) in 16S rRNA + S-adenosyl-L-methionine = N(3)-methyluridine(1498) in 16S rRNA + S-adenosyl-L-homocysteine + H(+)</text>
        <dbReference type="Rhea" id="RHEA:42920"/>
        <dbReference type="Rhea" id="RHEA-COMP:10283"/>
        <dbReference type="Rhea" id="RHEA-COMP:10284"/>
        <dbReference type="ChEBI" id="CHEBI:15378"/>
        <dbReference type="ChEBI" id="CHEBI:57856"/>
        <dbReference type="ChEBI" id="CHEBI:59789"/>
        <dbReference type="ChEBI" id="CHEBI:65315"/>
        <dbReference type="ChEBI" id="CHEBI:74502"/>
        <dbReference type="EC" id="2.1.1.193"/>
    </reaction>
</comment>
<dbReference type="GO" id="GO:0070475">
    <property type="term" value="P:rRNA base methylation"/>
    <property type="evidence" value="ECO:0007669"/>
    <property type="project" value="TreeGrafter"/>
</dbReference>
<comment type="function">
    <text evidence="9">Specifically methylates the N3 position of the uracil ring of uridine 1498 (m3U1498) in 16S rRNA. Acts on the fully assembled 30S ribosomal subunit.</text>
</comment>
<evidence type="ECO:0000256" key="9">
    <source>
        <dbReference type="ARBA" id="ARBA00025699"/>
    </source>
</evidence>
<dbReference type="PANTHER" id="PTHR30027:SF3">
    <property type="entry name" value="16S RRNA (URACIL(1498)-N(3))-METHYLTRANSFERASE"/>
    <property type="match status" value="1"/>
</dbReference>
<dbReference type="InterPro" id="IPR029026">
    <property type="entry name" value="tRNA_m1G_MTases_N"/>
</dbReference>
<evidence type="ECO:0000256" key="8">
    <source>
        <dbReference type="ARBA" id="ARBA00022691"/>
    </source>
</evidence>
<evidence type="ECO:0000256" key="1">
    <source>
        <dbReference type="ARBA" id="ARBA00004496"/>
    </source>
</evidence>
<keyword evidence="5" id="KW-0698">rRNA processing</keyword>
<dbReference type="SUPFAM" id="SSF75217">
    <property type="entry name" value="alpha/beta knot"/>
    <property type="match status" value="1"/>
</dbReference>
<comment type="subcellular location">
    <subcellularLocation>
        <location evidence="1">Cytoplasm</location>
    </subcellularLocation>
</comment>
<evidence type="ECO:0000256" key="3">
    <source>
        <dbReference type="ARBA" id="ARBA00012328"/>
    </source>
</evidence>
<protein>
    <recommendedName>
        <fullName evidence="3">16S rRNA (uracil(1498)-N(3))-methyltransferase</fullName>
        <ecNumber evidence="3">2.1.1.193</ecNumber>
    </recommendedName>
</protein>
<keyword evidence="6" id="KW-0489">Methyltransferase</keyword>
<keyword evidence="7" id="KW-0808">Transferase</keyword>
<dbReference type="InterPro" id="IPR046886">
    <property type="entry name" value="RsmE_MTase_dom"/>
</dbReference>
<dbReference type="InterPro" id="IPR006700">
    <property type="entry name" value="RsmE"/>
</dbReference>
<evidence type="ECO:0000256" key="2">
    <source>
        <dbReference type="ARBA" id="ARBA00005528"/>
    </source>
</evidence>